<evidence type="ECO:0000313" key="6">
    <source>
        <dbReference type="EMBL" id="CAB4876036.1"/>
    </source>
</evidence>
<feature type="domain" description="TNase-like" evidence="5">
    <location>
        <begin position="107"/>
        <end position="238"/>
    </location>
</feature>
<dbReference type="PANTHER" id="PTHR12302:SF3">
    <property type="entry name" value="SERINE_THREONINE-PROTEIN KINASE 31"/>
    <property type="match status" value="1"/>
</dbReference>
<evidence type="ECO:0000256" key="4">
    <source>
        <dbReference type="SAM" id="MobiDB-lite"/>
    </source>
</evidence>
<dbReference type="AlphaFoldDB" id="A0A6J7DZG2"/>
<accession>A0A6J7DZG2</accession>
<sequence>MVPGGALLGTYQRSAQIVALRGRLASVGQAWGTQGRRVNSLFCSALVLASIVAGCSSSSPETLATPSTSSTSADESTTTSTTSLALPSSTSLAAATTTSTQGPALPAGDEATITRHVDGDTIYVSGLGSVRLIGIDTPETKDPRTVVECFGKEASNHIAALLPIGTRVRVVYDVQRTDRYDRALAYLYRSSDALFINAAMIIEGYAAAYRYPPDVANADWFAALDRQARNANVGLWAACGGIDTPASGAGSGATTTTAAATPSGTNCSPSYPGVCIPPAPPDLDCGDVPYKRFVVLAPDPHNFDGNADGIGCIS</sequence>
<dbReference type="GO" id="GO:0016787">
    <property type="term" value="F:hydrolase activity"/>
    <property type="evidence" value="ECO:0007669"/>
    <property type="project" value="UniProtKB-KW"/>
</dbReference>
<feature type="compositionally biased region" description="Low complexity" evidence="4">
    <location>
        <begin position="57"/>
        <end position="100"/>
    </location>
</feature>
<evidence type="ECO:0000256" key="1">
    <source>
        <dbReference type="ARBA" id="ARBA00022722"/>
    </source>
</evidence>
<keyword evidence="3" id="KW-0378">Hydrolase</keyword>
<dbReference type="GO" id="GO:0004519">
    <property type="term" value="F:endonuclease activity"/>
    <property type="evidence" value="ECO:0007669"/>
    <property type="project" value="UniProtKB-KW"/>
</dbReference>
<feature type="region of interest" description="Disordered" evidence="4">
    <location>
        <begin position="57"/>
        <end position="109"/>
    </location>
</feature>
<reference evidence="6" key="1">
    <citation type="submission" date="2020-05" db="EMBL/GenBank/DDBJ databases">
        <authorList>
            <person name="Chiriac C."/>
            <person name="Salcher M."/>
            <person name="Ghai R."/>
            <person name="Kavagutti S V."/>
        </authorList>
    </citation>
    <scope>NUCLEOTIDE SEQUENCE</scope>
</reference>
<evidence type="ECO:0000256" key="3">
    <source>
        <dbReference type="ARBA" id="ARBA00022801"/>
    </source>
</evidence>
<dbReference type="Gene3D" id="2.40.50.90">
    <property type="match status" value="1"/>
</dbReference>
<name>A0A6J7DZG2_9ZZZZ</name>
<dbReference type="PROSITE" id="PS50830">
    <property type="entry name" value="TNASE_3"/>
    <property type="match status" value="1"/>
</dbReference>
<dbReference type="EMBL" id="CAFBLK010000217">
    <property type="protein sequence ID" value="CAB4876036.1"/>
    <property type="molecule type" value="Genomic_DNA"/>
</dbReference>
<dbReference type="InterPro" id="IPR016071">
    <property type="entry name" value="Staphylococal_nuclease_OB-fold"/>
</dbReference>
<keyword evidence="2" id="KW-0255">Endonuclease</keyword>
<protein>
    <submittedName>
        <fullName evidence="6">Unannotated protein</fullName>
    </submittedName>
</protein>
<proteinExistence type="predicted"/>
<gene>
    <name evidence="6" type="ORF">UFOPK3317_01156</name>
</gene>
<organism evidence="6">
    <name type="scientific">freshwater metagenome</name>
    <dbReference type="NCBI Taxonomy" id="449393"/>
    <lineage>
        <taxon>unclassified sequences</taxon>
        <taxon>metagenomes</taxon>
        <taxon>ecological metagenomes</taxon>
    </lineage>
</organism>
<dbReference type="SMART" id="SM00318">
    <property type="entry name" value="SNc"/>
    <property type="match status" value="1"/>
</dbReference>
<dbReference type="PANTHER" id="PTHR12302">
    <property type="entry name" value="EBNA2 BINDING PROTEIN P100"/>
    <property type="match status" value="1"/>
</dbReference>
<evidence type="ECO:0000256" key="2">
    <source>
        <dbReference type="ARBA" id="ARBA00022759"/>
    </source>
</evidence>
<dbReference type="InterPro" id="IPR035437">
    <property type="entry name" value="SNase_OB-fold_sf"/>
</dbReference>
<keyword evidence="1" id="KW-0540">Nuclease</keyword>
<dbReference type="SUPFAM" id="SSF50199">
    <property type="entry name" value="Staphylococcal nuclease"/>
    <property type="match status" value="1"/>
</dbReference>
<evidence type="ECO:0000259" key="5">
    <source>
        <dbReference type="PROSITE" id="PS50830"/>
    </source>
</evidence>
<dbReference type="Pfam" id="PF00565">
    <property type="entry name" value="SNase"/>
    <property type="match status" value="1"/>
</dbReference>